<dbReference type="SUPFAM" id="SSF117100">
    <property type="entry name" value="Beta-galactosidase LacA, domain 3"/>
    <property type="match status" value="1"/>
</dbReference>
<evidence type="ECO:0000256" key="7">
    <source>
        <dbReference type="ARBA" id="ARBA00023295"/>
    </source>
</evidence>
<dbReference type="SUPFAM" id="SSF51011">
    <property type="entry name" value="Glycosyl hydrolase domain"/>
    <property type="match status" value="1"/>
</dbReference>
<gene>
    <name evidence="12" type="ORF">BS47DRAFT_1349454</name>
</gene>
<dbReference type="Gene3D" id="2.60.390.10">
    <property type="entry name" value="Beta-galactosidase, domain 3"/>
    <property type="match status" value="1"/>
</dbReference>
<comment type="similarity">
    <text evidence="2 9">Belongs to the glycosyl hydrolase 35 family.</text>
</comment>
<evidence type="ECO:0000313" key="12">
    <source>
        <dbReference type="EMBL" id="KAF9509216.1"/>
    </source>
</evidence>
<feature type="domain" description="Beta-galactosidase" evidence="11">
    <location>
        <begin position="388"/>
        <end position="576"/>
    </location>
</feature>
<keyword evidence="4" id="KW-0732">Signal</keyword>
<evidence type="ECO:0000256" key="1">
    <source>
        <dbReference type="ARBA" id="ARBA00001412"/>
    </source>
</evidence>
<dbReference type="SMART" id="SM01029">
    <property type="entry name" value="BetaGal_dom2"/>
    <property type="match status" value="1"/>
</dbReference>
<evidence type="ECO:0000256" key="9">
    <source>
        <dbReference type="RuleBase" id="RU003679"/>
    </source>
</evidence>
<accession>A0A9P6ANY7</accession>
<dbReference type="PANTHER" id="PTHR23421">
    <property type="entry name" value="BETA-GALACTOSIDASE RELATED"/>
    <property type="match status" value="1"/>
</dbReference>
<dbReference type="Gene3D" id="3.20.20.80">
    <property type="entry name" value="Glycosidases"/>
    <property type="match status" value="1"/>
</dbReference>
<evidence type="ECO:0000259" key="11">
    <source>
        <dbReference type="SMART" id="SM01029"/>
    </source>
</evidence>
<feature type="transmembrane region" description="Helical" evidence="10">
    <location>
        <begin position="20"/>
        <end position="38"/>
    </location>
</feature>
<sequence length="1012" mass="112721">MSEPRSKIAEVWTWIARHRLHLVPFIAFLLLVLGFRHYSKFSWSLLSSHGATLDAFHKWEAEGLSPTISVPPKGTRKSNGLFVKNQRVFIWSGEFHTWRLPVPDLWPDILEKVKAAGLNTISIYVHWGLVNPSRGVFDFNGYRSLRPLFDAAKNVGLWLILRPGPYINAETSAGGIPHWVTSEVHGHLRTNDSSYAEAWVPYIRAIIELARDNQISAGGPIIAVQVENEYVQDSDAGYPGKAEMMRDIERELRDGLGAVDLYGLDSYPQLGDYFDYHMSTNPDQPFFTPEFQAGAYDAWGPGAPGYAACEELTGSQFESVFHKNLWANNFKMINLYMIYGGTTFGHLPFPGVYTSYDYGAAISESREIGSAKYAELKRQAMFIRSSPEFYKTNIIGNSSKSSGVVHLYGGDEIDTFVTLLRNPDTGARFYIARHLNSISADNVRFKLGITTSLGEFLVPQTSSYIDLIGRDSKLIACDLTFGNSSHLLYSTASILWAGKLGHRDALFLYGDDSLEHEAVIKFKGQSPYFEHRLEYTVMNGGFSLVNIARGVTGLVTIWDSSEQIVLFSDMDTAATMWFPVLPFLPIALDPFSHYWQFGTNRTILVGGPYLVRSARLSGPDDTISNCAEFPPMSDTLTWNGQPVGADLSPAVSNARASSIVRTASIVPRPYDSPVASFEPPVLKQWKYVNGLPEIGSGFSDSNWALANHTSTNIPYKPSCKWNGIIWLCEGAVLFRGHFFSTGFEKSVNLIINGGAGFAASVWLNDYFLGTSYGNSTNNLNVISETNDTFAVPRSAILDGENVITVLQDNMGLDETKDWDPDASKSPRGIRYYGIDGGAFSYWRIQGKLGGYTAFFDTARGLYNEGGTYGEREGWHLPGYNVSSWEVRNLEDGLPEDRAGLGFFVSHFTLSIPEGYDIPISFAFEETYQPFRLTLWINGWLYGKCIANLGPQFKFPVPQGILDYNGINTVAVLLWSMENKRISPKLSISFDARYDGGVGHVRSFNPSWRPRTP</sequence>
<dbReference type="Pfam" id="PF13364">
    <property type="entry name" value="BetaGal_ABD2"/>
    <property type="match status" value="2"/>
</dbReference>
<evidence type="ECO:0000256" key="3">
    <source>
        <dbReference type="ARBA" id="ARBA00012756"/>
    </source>
</evidence>
<dbReference type="Gene3D" id="2.60.120.260">
    <property type="entry name" value="Galactose-binding domain-like"/>
    <property type="match status" value="2"/>
</dbReference>
<dbReference type="SUPFAM" id="SSF51445">
    <property type="entry name" value="(Trans)glycosidases"/>
    <property type="match status" value="1"/>
</dbReference>
<dbReference type="PRINTS" id="PR00742">
    <property type="entry name" value="GLHYDRLASE35"/>
</dbReference>
<organism evidence="12 13">
    <name type="scientific">Hydnum rufescens UP504</name>
    <dbReference type="NCBI Taxonomy" id="1448309"/>
    <lineage>
        <taxon>Eukaryota</taxon>
        <taxon>Fungi</taxon>
        <taxon>Dikarya</taxon>
        <taxon>Basidiomycota</taxon>
        <taxon>Agaricomycotina</taxon>
        <taxon>Agaricomycetes</taxon>
        <taxon>Cantharellales</taxon>
        <taxon>Hydnaceae</taxon>
        <taxon>Hydnum</taxon>
    </lineage>
</organism>
<dbReference type="Gene3D" id="2.102.20.10">
    <property type="entry name" value="Beta-galactosidase, domain 2"/>
    <property type="match status" value="1"/>
</dbReference>
<dbReference type="GO" id="GO:0005975">
    <property type="term" value="P:carbohydrate metabolic process"/>
    <property type="evidence" value="ECO:0007669"/>
    <property type="project" value="InterPro"/>
</dbReference>
<dbReference type="InterPro" id="IPR017853">
    <property type="entry name" value="GH"/>
</dbReference>
<keyword evidence="6" id="KW-0325">Glycoprotein</keyword>
<dbReference type="InterPro" id="IPR031330">
    <property type="entry name" value="Gly_Hdrlase_35_cat"/>
</dbReference>
<dbReference type="InterPro" id="IPR001944">
    <property type="entry name" value="Glycoside_Hdrlase_35"/>
</dbReference>
<dbReference type="Pfam" id="PF01301">
    <property type="entry name" value="Glyco_hydro_35"/>
    <property type="match status" value="1"/>
</dbReference>
<keyword evidence="10" id="KW-0812">Transmembrane</keyword>
<keyword evidence="5 8" id="KW-0378">Hydrolase</keyword>
<dbReference type="PROSITE" id="PS01182">
    <property type="entry name" value="GLYCOSYL_HYDROL_F35"/>
    <property type="match status" value="1"/>
</dbReference>
<keyword evidence="10" id="KW-1133">Transmembrane helix</keyword>
<evidence type="ECO:0000256" key="6">
    <source>
        <dbReference type="ARBA" id="ARBA00023180"/>
    </source>
</evidence>
<keyword evidence="13" id="KW-1185">Reference proteome</keyword>
<evidence type="ECO:0000256" key="10">
    <source>
        <dbReference type="SAM" id="Phobius"/>
    </source>
</evidence>
<dbReference type="OrthoDB" id="1657402at2759"/>
<reference evidence="12" key="1">
    <citation type="journal article" date="2020" name="Nat. Commun.">
        <title>Large-scale genome sequencing of mycorrhizal fungi provides insights into the early evolution of symbiotic traits.</title>
        <authorList>
            <person name="Miyauchi S."/>
            <person name="Kiss E."/>
            <person name="Kuo A."/>
            <person name="Drula E."/>
            <person name="Kohler A."/>
            <person name="Sanchez-Garcia M."/>
            <person name="Morin E."/>
            <person name="Andreopoulos B."/>
            <person name="Barry K.W."/>
            <person name="Bonito G."/>
            <person name="Buee M."/>
            <person name="Carver A."/>
            <person name="Chen C."/>
            <person name="Cichocki N."/>
            <person name="Clum A."/>
            <person name="Culley D."/>
            <person name="Crous P.W."/>
            <person name="Fauchery L."/>
            <person name="Girlanda M."/>
            <person name="Hayes R.D."/>
            <person name="Keri Z."/>
            <person name="LaButti K."/>
            <person name="Lipzen A."/>
            <person name="Lombard V."/>
            <person name="Magnuson J."/>
            <person name="Maillard F."/>
            <person name="Murat C."/>
            <person name="Nolan M."/>
            <person name="Ohm R.A."/>
            <person name="Pangilinan J."/>
            <person name="Pereira M.F."/>
            <person name="Perotto S."/>
            <person name="Peter M."/>
            <person name="Pfister S."/>
            <person name="Riley R."/>
            <person name="Sitrit Y."/>
            <person name="Stielow J.B."/>
            <person name="Szollosi G."/>
            <person name="Zifcakova L."/>
            <person name="Stursova M."/>
            <person name="Spatafora J.W."/>
            <person name="Tedersoo L."/>
            <person name="Vaario L.M."/>
            <person name="Yamada A."/>
            <person name="Yan M."/>
            <person name="Wang P."/>
            <person name="Xu J."/>
            <person name="Bruns T."/>
            <person name="Baldrian P."/>
            <person name="Vilgalys R."/>
            <person name="Dunand C."/>
            <person name="Henrissat B."/>
            <person name="Grigoriev I.V."/>
            <person name="Hibbett D."/>
            <person name="Nagy L.G."/>
            <person name="Martin F.M."/>
        </authorList>
    </citation>
    <scope>NUCLEOTIDE SEQUENCE</scope>
    <source>
        <strain evidence="12">UP504</strain>
    </source>
</reference>
<dbReference type="EC" id="3.2.1.23" evidence="3 8"/>
<protein>
    <recommendedName>
        <fullName evidence="3 8">Beta-galactosidase</fullName>
        <ecNumber evidence="3 8">3.2.1.23</ecNumber>
    </recommendedName>
</protein>
<dbReference type="InterPro" id="IPR025300">
    <property type="entry name" value="BetaGal_jelly_roll_dom"/>
</dbReference>
<dbReference type="AlphaFoldDB" id="A0A9P6ANY7"/>
<dbReference type="Proteomes" id="UP000886523">
    <property type="component" value="Unassembled WGS sequence"/>
</dbReference>
<evidence type="ECO:0000256" key="4">
    <source>
        <dbReference type="ARBA" id="ARBA00022729"/>
    </source>
</evidence>
<dbReference type="Pfam" id="PF10435">
    <property type="entry name" value="BetaGal_dom2"/>
    <property type="match status" value="1"/>
</dbReference>
<dbReference type="InterPro" id="IPR018954">
    <property type="entry name" value="Betagal_dom2"/>
</dbReference>
<dbReference type="InterPro" id="IPR036833">
    <property type="entry name" value="BetaGal_dom3_sf"/>
</dbReference>
<evidence type="ECO:0000256" key="2">
    <source>
        <dbReference type="ARBA" id="ARBA00009809"/>
    </source>
</evidence>
<name>A0A9P6ANY7_9AGAM</name>
<proteinExistence type="inferred from homology"/>
<keyword evidence="7 8" id="KW-0326">Glycosidase</keyword>
<comment type="catalytic activity">
    <reaction evidence="1 8">
        <text>Hydrolysis of terminal non-reducing beta-D-galactose residues in beta-D-galactosides.</text>
        <dbReference type="EC" id="3.2.1.23"/>
    </reaction>
</comment>
<comment type="caution">
    <text evidence="12">The sequence shown here is derived from an EMBL/GenBank/DDBJ whole genome shotgun (WGS) entry which is preliminary data.</text>
</comment>
<keyword evidence="10" id="KW-0472">Membrane</keyword>
<dbReference type="EMBL" id="MU129040">
    <property type="protein sequence ID" value="KAF9509216.1"/>
    <property type="molecule type" value="Genomic_DNA"/>
</dbReference>
<dbReference type="GO" id="GO:0004565">
    <property type="term" value="F:beta-galactosidase activity"/>
    <property type="evidence" value="ECO:0007669"/>
    <property type="project" value="UniProtKB-EC"/>
</dbReference>
<evidence type="ECO:0000256" key="5">
    <source>
        <dbReference type="ARBA" id="ARBA00022801"/>
    </source>
</evidence>
<dbReference type="InterPro" id="IPR008979">
    <property type="entry name" value="Galactose-bd-like_sf"/>
</dbReference>
<dbReference type="InterPro" id="IPR019801">
    <property type="entry name" value="Glyco_hydro_35_CS"/>
</dbReference>
<evidence type="ECO:0000313" key="13">
    <source>
        <dbReference type="Proteomes" id="UP000886523"/>
    </source>
</evidence>
<dbReference type="SUPFAM" id="SSF49785">
    <property type="entry name" value="Galactose-binding domain-like"/>
    <property type="match status" value="2"/>
</dbReference>
<evidence type="ECO:0000256" key="8">
    <source>
        <dbReference type="RuleBase" id="RU000675"/>
    </source>
</evidence>
<dbReference type="InterPro" id="IPR037110">
    <property type="entry name" value="Betagal_dom2_sf"/>
</dbReference>